<feature type="region of interest" description="Disordered" evidence="1">
    <location>
        <begin position="291"/>
        <end position="318"/>
    </location>
</feature>
<feature type="compositionally biased region" description="Polar residues" evidence="1">
    <location>
        <begin position="178"/>
        <end position="188"/>
    </location>
</feature>
<dbReference type="InterPro" id="IPR007728">
    <property type="entry name" value="Pre-SET_dom"/>
</dbReference>
<dbReference type="Proteomes" id="UP000886885">
    <property type="component" value="Chromosome 2A"/>
</dbReference>
<dbReference type="GO" id="GO:0008270">
    <property type="term" value="F:zinc ion binding"/>
    <property type="evidence" value="ECO:0007669"/>
    <property type="project" value="InterPro"/>
</dbReference>
<evidence type="ECO:0000313" key="3">
    <source>
        <dbReference type="EMBL" id="KAG6787489.1"/>
    </source>
</evidence>
<protein>
    <recommendedName>
        <fullName evidence="2">SET domain-containing protein</fullName>
    </recommendedName>
</protein>
<gene>
    <name evidence="3" type="ORF">POTOM_009129</name>
</gene>
<feature type="domain" description="SET" evidence="2">
    <location>
        <begin position="688"/>
        <end position="838"/>
    </location>
</feature>
<dbReference type="InterPro" id="IPR025776">
    <property type="entry name" value="SUVR4/1/2"/>
</dbReference>
<dbReference type="SMART" id="SM00317">
    <property type="entry name" value="SET"/>
    <property type="match status" value="1"/>
</dbReference>
<reference evidence="3" key="1">
    <citation type="journal article" date="2020" name="bioRxiv">
        <title>Hybrid origin of Populus tomentosa Carr. identified through genome sequencing and phylogenomic analysis.</title>
        <authorList>
            <person name="An X."/>
            <person name="Gao K."/>
            <person name="Chen Z."/>
            <person name="Li J."/>
            <person name="Yang X."/>
            <person name="Yang X."/>
            <person name="Zhou J."/>
            <person name="Guo T."/>
            <person name="Zhao T."/>
            <person name="Huang S."/>
            <person name="Miao D."/>
            <person name="Khan W.U."/>
            <person name="Rao P."/>
            <person name="Ye M."/>
            <person name="Lei B."/>
            <person name="Liao W."/>
            <person name="Wang J."/>
            <person name="Ji L."/>
            <person name="Li Y."/>
            <person name="Guo B."/>
            <person name="Mustafa N.S."/>
            <person name="Li S."/>
            <person name="Yun Q."/>
            <person name="Keller S.R."/>
            <person name="Mao J."/>
            <person name="Zhang R."/>
            <person name="Strauss S.H."/>
        </authorList>
    </citation>
    <scope>NUCLEOTIDE SEQUENCE</scope>
    <source>
        <strain evidence="3">GM15</strain>
        <tissue evidence="3">Leaf</tissue>
    </source>
</reference>
<proteinExistence type="predicted"/>
<dbReference type="PROSITE" id="PS50280">
    <property type="entry name" value="SET"/>
    <property type="match status" value="1"/>
</dbReference>
<dbReference type="AlphaFoldDB" id="A0A8X8DEN1"/>
<evidence type="ECO:0000259" key="2">
    <source>
        <dbReference type="PROSITE" id="PS50280"/>
    </source>
</evidence>
<dbReference type="GO" id="GO:0005634">
    <property type="term" value="C:nucleus"/>
    <property type="evidence" value="ECO:0007669"/>
    <property type="project" value="InterPro"/>
</dbReference>
<dbReference type="OrthoDB" id="308383at2759"/>
<dbReference type="PANTHER" id="PTHR46450:SF1">
    <property type="entry name" value="INACTIVE HISTONE-LYSINE N-METHYLTRANSFERASE SUVR1-RELATED"/>
    <property type="match status" value="1"/>
</dbReference>
<organism evidence="3 4">
    <name type="scientific">Populus tomentosa</name>
    <name type="common">Chinese white poplar</name>
    <dbReference type="NCBI Taxonomy" id="118781"/>
    <lineage>
        <taxon>Eukaryota</taxon>
        <taxon>Viridiplantae</taxon>
        <taxon>Streptophyta</taxon>
        <taxon>Embryophyta</taxon>
        <taxon>Tracheophyta</taxon>
        <taxon>Spermatophyta</taxon>
        <taxon>Magnoliopsida</taxon>
        <taxon>eudicotyledons</taxon>
        <taxon>Gunneridae</taxon>
        <taxon>Pentapetalae</taxon>
        <taxon>rosids</taxon>
        <taxon>fabids</taxon>
        <taxon>Malpighiales</taxon>
        <taxon>Salicaceae</taxon>
        <taxon>Saliceae</taxon>
        <taxon>Populus</taxon>
    </lineage>
</organism>
<feature type="region of interest" description="Disordered" evidence="1">
    <location>
        <begin position="121"/>
        <end position="189"/>
    </location>
</feature>
<dbReference type="Pfam" id="PF05033">
    <property type="entry name" value="Pre-SET"/>
    <property type="match status" value="1"/>
</dbReference>
<sequence length="928" mass="104252">MAPNPRVVNAFRAMRAIGITEKQVKPVLKKMLKLYDKNWELIEEENYRALADAIFEEEEAKVPEEKDEAAVSDLFVLLVMLCCLPVSSELDIGCFGLQEGTLEEETLVSSELELPLKRLRRGQDGQVSGSPSDIEAGLGGSPFKKSKVEGKGLACETSEQQSSDMRISQPKPIAIWSPNRNTSSQTVSPRRLAVLEHSKQRSNEGKDPLLSEAAAQQKRPNLKGSSQAVHLKDPIVQQGIVLLPKQKMPLIKPKDEPFTDDVPFDDAPQPIAIIRPDCASKEQYFNQRVSSLKQHRQERPASQVLAGEGREENLPVPSSLTRDSCELATIPEEAQANLEIATSALGEVKISLSCNSLLGRPNFHMPSQDELLKSMQEKCLRSYKIIDPNFSIMQILKDMCECFLDLATDSSHKSQERILNVTPALDLLKKSAGVGAIKQNDRIQAYFANRSVDACCFDGMAALQIPRPLQLSNGLEVMQSSEEVIANGCSGSGKEKEFEDAEYGSLIVVPQHQLTADEFRFLNYHSDITKGEEMVEIPWSNEVNSEFPPVFNYIPRNLIFQNAYVNFSLSQIRAENCCSACIGNCLSSSTPCVCSSDSEHGFAYTLEGLVKEDFLEDCISLTRNPQRQFLFYCRDCPLERSKNDEMLEPCKGHLKRKYIKECWSKCGCHKQCGNRVVQRGIMCKLQILDGEVFFTPEGKGWGLRTLELLPKGTFVCEYVGEILTNKEFYERKMQRATSNKTEKHAYPAVLDADWCLKGVVNDEEALCLDATFYGNVARFINHRCLDANMIEIPVKIETPDHHYYHVLMLHLDSYYHSLFVRNNISSFTAAEITKMDYGIDFDDTDQPVELFQCRCGSKFCRNMKRSSSKLILNLYEARVKQCLKDSLLWFSGLKDSLVIGAGVWIQFSSKMIGSADDETADILLESHP</sequence>
<accession>A0A8X8DEN1</accession>
<dbReference type="InterPro" id="IPR001214">
    <property type="entry name" value="SET_dom"/>
</dbReference>
<name>A0A8X8DEN1_POPTO</name>
<dbReference type="SMART" id="SM00468">
    <property type="entry name" value="PreSET"/>
    <property type="match status" value="1"/>
</dbReference>
<evidence type="ECO:0000313" key="4">
    <source>
        <dbReference type="Proteomes" id="UP000886885"/>
    </source>
</evidence>
<evidence type="ECO:0000256" key="1">
    <source>
        <dbReference type="SAM" id="MobiDB-lite"/>
    </source>
</evidence>
<dbReference type="PANTHER" id="PTHR46450">
    <property type="entry name" value="INACTIVE HISTONE-LYSINE N-METHYLTRANSFERASE SUVR1-RELATED"/>
    <property type="match status" value="1"/>
</dbReference>
<keyword evidence="4" id="KW-1185">Reference proteome</keyword>
<dbReference type="GO" id="GO:0042054">
    <property type="term" value="F:histone methyltransferase activity"/>
    <property type="evidence" value="ECO:0007669"/>
    <property type="project" value="InterPro"/>
</dbReference>
<dbReference type="Pfam" id="PF00856">
    <property type="entry name" value="SET"/>
    <property type="match status" value="1"/>
</dbReference>
<comment type="caution">
    <text evidence="3">The sequence shown here is derived from an EMBL/GenBank/DDBJ whole genome shotgun (WGS) entry which is preliminary data.</text>
</comment>
<dbReference type="CDD" id="cd10538">
    <property type="entry name" value="SET_SETDB-like"/>
    <property type="match status" value="1"/>
</dbReference>
<dbReference type="InterPro" id="IPR018848">
    <property type="entry name" value="WIYLD_domain"/>
</dbReference>
<dbReference type="PROSITE" id="PS51580">
    <property type="entry name" value="SAM_MT43_3"/>
    <property type="match status" value="1"/>
</dbReference>
<feature type="compositionally biased region" description="Polar residues" evidence="1">
    <location>
        <begin position="157"/>
        <end position="166"/>
    </location>
</feature>
<dbReference type="Pfam" id="PF10440">
    <property type="entry name" value="WIYLD"/>
    <property type="match status" value="1"/>
</dbReference>
<dbReference type="EMBL" id="JAAWWB010000003">
    <property type="protein sequence ID" value="KAG6787489.1"/>
    <property type="molecule type" value="Genomic_DNA"/>
</dbReference>